<gene>
    <name evidence="13" type="ORF">ENT82_00105</name>
    <name evidence="12" type="ORF">ENU43_02940</name>
</gene>
<protein>
    <submittedName>
        <fullName evidence="13">Formate--phosphoribosylaminoimidazolecarboxamide ligase</fullName>
    </submittedName>
</protein>
<dbReference type="SUPFAM" id="SSF56059">
    <property type="entry name" value="Glutathione synthetase ATP-binding domain-like"/>
    <property type="match status" value="1"/>
</dbReference>
<dbReference type="GO" id="GO:0005524">
    <property type="term" value="F:ATP binding"/>
    <property type="evidence" value="ECO:0007669"/>
    <property type="project" value="UniProtKB-UniRule"/>
</dbReference>
<comment type="cofactor">
    <cofactor evidence="2">
        <name>Mg(2+)</name>
        <dbReference type="ChEBI" id="CHEBI:18420"/>
    </cofactor>
</comment>
<dbReference type="EMBL" id="DTAD01000001">
    <property type="protein sequence ID" value="HGN89520.1"/>
    <property type="molecule type" value="Genomic_DNA"/>
</dbReference>
<keyword evidence="3 13" id="KW-0436">Ligase</keyword>
<evidence type="ECO:0000313" key="13">
    <source>
        <dbReference type="EMBL" id="HGN89520.1"/>
    </source>
</evidence>
<dbReference type="PANTHER" id="PTHR38147">
    <property type="entry name" value="5-FORMAMINOIMIDAZOLE-4-CARBOXAMIDE-1-(BETA)-D-RIBOFURANOSYL 5'-MONOPHOSPHATE SYNTHETASE-RELATED"/>
    <property type="match status" value="1"/>
</dbReference>
<dbReference type="Pfam" id="PF06849">
    <property type="entry name" value="DUF1246"/>
    <property type="match status" value="1"/>
</dbReference>
<evidence type="ECO:0000256" key="3">
    <source>
        <dbReference type="ARBA" id="ARBA00022598"/>
    </source>
</evidence>
<dbReference type="InterPro" id="IPR016185">
    <property type="entry name" value="PreATP-grasp_dom_sf"/>
</dbReference>
<dbReference type="Pfam" id="PF06973">
    <property type="entry name" value="DUF1297"/>
    <property type="match status" value="1"/>
</dbReference>
<evidence type="ECO:0000256" key="6">
    <source>
        <dbReference type="ARBA" id="ARBA00022755"/>
    </source>
</evidence>
<dbReference type="InterPro" id="IPR011761">
    <property type="entry name" value="ATP-grasp"/>
</dbReference>
<evidence type="ECO:0000256" key="2">
    <source>
        <dbReference type="ARBA" id="ARBA00001946"/>
    </source>
</evidence>
<evidence type="ECO:0000256" key="4">
    <source>
        <dbReference type="ARBA" id="ARBA00022723"/>
    </source>
</evidence>
<dbReference type="PANTHER" id="PTHR38147:SF2">
    <property type="entry name" value="5-FORMAMINOIMIDAZOLE-4-CARBOXAMIDE-1-(BETA)-D-RIBOFURANOSYL 5'-MONOPHOSPHATE SYNTHETASE"/>
    <property type="match status" value="1"/>
</dbReference>
<keyword evidence="6" id="KW-0658">Purine biosynthesis</keyword>
<dbReference type="SUPFAM" id="SSF52440">
    <property type="entry name" value="PreATP-grasp domain"/>
    <property type="match status" value="1"/>
</dbReference>
<evidence type="ECO:0000256" key="5">
    <source>
        <dbReference type="ARBA" id="ARBA00022741"/>
    </source>
</evidence>
<dbReference type="EMBL" id="DTCM01000034">
    <property type="protein sequence ID" value="HGL40605.1"/>
    <property type="molecule type" value="Genomic_DNA"/>
</dbReference>
<dbReference type="InterPro" id="IPR013815">
    <property type="entry name" value="ATP_grasp_subdomain_1"/>
</dbReference>
<evidence type="ECO:0000313" key="12">
    <source>
        <dbReference type="EMBL" id="HGL40605.1"/>
    </source>
</evidence>
<dbReference type="InterPro" id="IPR009720">
    <property type="entry name" value="IMP_biosynth_PurP_C"/>
</dbReference>
<dbReference type="InterPro" id="IPR023656">
    <property type="entry name" value="IMP_biosynth_PurP"/>
</dbReference>
<dbReference type="Gene3D" id="3.40.50.20">
    <property type="match status" value="1"/>
</dbReference>
<feature type="domain" description="ATP-grasp" evidence="11">
    <location>
        <begin position="118"/>
        <end position="309"/>
    </location>
</feature>
<dbReference type="AlphaFoldDB" id="A0A7C4E051"/>
<evidence type="ECO:0000256" key="10">
    <source>
        <dbReference type="PROSITE-ProRule" id="PRU00409"/>
    </source>
</evidence>
<evidence type="ECO:0000256" key="7">
    <source>
        <dbReference type="ARBA" id="ARBA00022840"/>
    </source>
</evidence>
<name>A0A7C4E051_CALS0</name>
<dbReference type="Gene3D" id="3.30.470.20">
    <property type="entry name" value="ATP-grasp fold, B domain"/>
    <property type="match status" value="1"/>
</dbReference>
<evidence type="ECO:0000259" key="11">
    <source>
        <dbReference type="PROSITE" id="PS50975"/>
    </source>
</evidence>
<comment type="caution">
    <text evidence="13">The sequence shown here is derived from an EMBL/GenBank/DDBJ whole genome shotgun (WGS) entry which is preliminary data.</text>
</comment>
<dbReference type="GO" id="GO:0016879">
    <property type="term" value="F:ligase activity, forming carbon-nitrogen bonds"/>
    <property type="evidence" value="ECO:0007669"/>
    <property type="project" value="InterPro"/>
</dbReference>
<evidence type="ECO:0000256" key="9">
    <source>
        <dbReference type="ARBA" id="ARBA00023211"/>
    </source>
</evidence>
<dbReference type="GO" id="GO:0000287">
    <property type="term" value="F:magnesium ion binding"/>
    <property type="evidence" value="ECO:0007669"/>
    <property type="project" value="InterPro"/>
</dbReference>
<evidence type="ECO:0000256" key="1">
    <source>
        <dbReference type="ARBA" id="ARBA00001936"/>
    </source>
</evidence>
<dbReference type="PROSITE" id="PS50975">
    <property type="entry name" value="ATP_GRASP"/>
    <property type="match status" value="1"/>
</dbReference>
<keyword evidence="4" id="KW-0479">Metal-binding</keyword>
<keyword evidence="5 10" id="KW-0547">Nucleotide-binding</keyword>
<evidence type="ECO:0000256" key="8">
    <source>
        <dbReference type="ARBA" id="ARBA00022842"/>
    </source>
</evidence>
<comment type="cofactor">
    <cofactor evidence="1">
        <name>Mn(2+)</name>
        <dbReference type="ChEBI" id="CHEBI:29035"/>
    </cofactor>
</comment>
<dbReference type="InterPro" id="IPR010672">
    <property type="entry name" value="IMP_biosynth_PurP_N"/>
</dbReference>
<keyword evidence="8" id="KW-0460">Magnesium</keyword>
<sequence length="333" mass="37498">MKQVRDYDVEKLMVATVASHTALQLLRAAKKTGFRTAAICLTDNKPFYEKFGFIDEIYTAAVDTLDKLAPKLAERNTVFIPHGSFVEYCGPKKAQSFKVPFFGTRQLIEVEADQRRKMMLLREAGIPTPEEYSSPEEAEPPVIIKLAGAKGGAGYFLAFTKQELEAKTRNLNQPYIIQRYIIGVGVYMHYFASQMFRRVEVFGADTRYETNVDGRVFGLAEPSFVVVGNRPLVIRESLLPRYMRFGEQFASAVEDTLGTPMIGPFCLETIITDKFEIKCFEFSGRIVAGTNVYMGTGSPYSVLYFDKPMDMGERIAHELKVAAEKNCLEKITS</sequence>
<dbReference type="GO" id="GO:0006188">
    <property type="term" value="P:IMP biosynthetic process"/>
    <property type="evidence" value="ECO:0007669"/>
    <property type="project" value="InterPro"/>
</dbReference>
<reference evidence="13" key="1">
    <citation type="journal article" date="2020" name="mSystems">
        <title>Genome- and Community-Level Interaction Insights into Carbon Utilization and Element Cycling Functions of Hydrothermarchaeota in Hydrothermal Sediment.</title>
        <authorList>
            <person name="Zhou Z."/>
            <person name="Liu Y."/>
            <person name="Xu W."/>
            <person name="Pan J."/>
            <person name="Luo Z.H."/>
            <person name="Li M."/>
        </authorList>
    </citation>
    <scope>NUCLEOTIDE SEQUENCE [LARGE SCALE GENOMIC DNA]</scope>
    <source>
        <strain evidence="13">SpSt-613</strain>
        <strain evidence="12">SpSt-669</strain>
    </source>
</reference>
<accession>A0A7C4E051</accession>
<keyword evidence="7 10" id="KW-0067">ATP-binding</keyword>
<organism evidence="13">
    <name type="scientific">Caldiarchaeum subterraneum</name>
    <dbReference type="NCBI Taxonomy" id="311458"/>
    <lineage>
        <taxon>Archaea</taxon>
        <taxon>Nitrososphaerota</taxon>
        <taxon>Candidatus Caldarchaeales</taxon>
        <taxon>Candidatus Caldarchaeaceae</taxon>
        <taxon>Candidatus Caldarchaeum</taxon>
    </lineage>
</organism>
<keyword evidence="9" id="KW-0464">Manganese</keyword>
<dbReference type="Gene3D" id="3.30.1490.20">
    <property type="entry name" value="ATP-grasp fold, A domain"/>
    <property type="match status" value="1"/>
</dbReference>
<proteinExistence type="predicted"/>
<dbReference type="PIRSF" id="PIRSF004602">
    <property type="entry name" value="ATPgrasp_PurP"/>
    <property type="match status" value="1"/>
</dbReference>